<keyword evidence="1" id="KW-0732">Signal</keyword>
<dbReference type="InterPro" id="IPR021851">
    <property type="entry name" value="DUF3455"/>
</dbReference>
<evidence type="ECO:0000313" key="2">
    <source>
        <dbReference type="EMBL" id="KAF2222631.1"/>
    </source>
</evidence>
<dbReference type="Proteomes" id="UP000799538">
    <property type="component" value="Unassembled WGS sequence"/>
</dbReference>
<organism evidence="2 3">
    <name type="scientific">Elsinoe ampelina</name>
    <dbReference type="NCBI Taxonomy" id="302913"/>
    <lineage>
        <taxon>Eukaryota</taxon>
        <taxon>Fungi</taxon>
        <taxon>Dikarya</taxon>
        <taxon>Ascomycota</taxon>
        <taxon>Pezizomycotina</taxon>
        <taxon>Dothideomycetes</taxon>
        <taxon>Dothideomycetidae</taxon>
        <taxon>Myriangiales</taxon>
        <taxon>Elsinoaceae</taxon>
        <taxon>Elsinoe</taxon>
    </lineage>
</organism>
<protein>
    <recommendedName>
        <fullName evidence="4">Malate dehydrogenase</fullName>
    </recommendedName>
</protein>
<dbReference type="AlphaFoldDB" id="A0A6A6GA63"/>
<sequence>MRCVYYLSSLILATLVSTSPVPDGKSPHAKKDEDFIDYGRRIAAGTCGKCDLSKASLPQAPIPLPSPQGSLSHIVIGRGTQNYTCDTTNSSAVPVAGGAVATLFNVTCLAVESPQLVARLANIALDLPIPFDVQDDADNRGYYGLSGYHYFLDLTTAFFNLDTAKHTYGEGAFKKANATDAPKDSMVGQKNKGFGAVPWLYLKAATGYGGFQAYREVYRVRTAGGSPPKTCAGQPAKFEIQYATEYWFYQ</sequence>
<feature type="signal peptide" evidence="1">
    <location>
        <begin position="1"/>
        <end position="18"/>
    </location>
</feature>
<dbReference type="OrthoDB" id="1859733at2759"/>
<dbReference type="Pfam" id="PF11937">
    <property type="entry name" value="DUF3455"/>
    <property type="match status" value="1"/>
</dbReference>
<keyword evidence="3" id="KW-1185">Reference proteome</keyword>
<evidence type="ECO:0000256" key="1">
    <source>
        <dbReference type="SAM" id="SignalP"/>
    </source>
</evidence>
<accession>A0A6A6GA63</accession>
<feature type="chain" id="PRO_5025609470" description="Malate dehydrogenase" evidence="1">
    <location>
        <begin position="19"/>
        <end position="250"/>
    </location>
</feature>
<gene>
    <name evidence="2" type="ORF">BDZ85DRAFT_282683</name>
</gene>
<reference evidence="3" key="1">
    <citation type="journal article" date="2020" name="Stud. Mycol.">
        <title>101 Dothideomycetes genomes: A test case for predicting lifestyles and emergence of pathogens.</title>
        <authorList>
            <person name="Haridas S."/>
            <person name="Albert R."/>
            <person name="Binder M."/>
            <person name="Bloem J."/>
            <person name="LaButti K."/>
            <person name="Salamov A."/>
            <person name="Andreopoulos B."/>
            <person name="Baker S."/>
            <person name="Barry K."/>
            <person name="Bills G."/>
            <person name="Bluhm B."/>
            <person name="Cannon C."/>
            <person name="Castanera R."/>
            <person name="Culley D."/>
            <person name="Daum C."/>
            <person name="Ezra D."/>
            <person name="Gonzalez J."/>
            <person name="Henrissat B."/>
            <person name="Kuo A."/>
            <person name="Liang C."/>
            <person name="Lipzen A."/>
            <person name="Lutzoni F."/>
            <person name="Magnuson J."/>
            <person name="Mondo S."/>
            <person name="Nolan M."/>
            <person name="Ohm R."/>
            <person name="Pangilinan J."/>
            <person name="Park H.-J."/>
            <person name="Ramirez L."/>
            <person name="Alfaro M."/>
            <person name="Sun H."/>
            <person name="Tritt A."/>
            <person name="Yoshinaga Y."/>
            <person name="Zwiers L.-H."/>
            <person name="Turgeon B."/>
            <person name="Goodwin S."/>
            <person name="Spatafora J."/>
            <person name="Crous P."/>
            <person name="Grigoriev I."/>
        </authorList>
    </citation>
    <scope>NUCLEOTIDE SEQUENCE [LARGE SCALE GENOMIC DNA]</scope>
    <source>
        <strain evidence="3">CECT 20119</strain>
    </source>
</reference>
<dbReference type="PANTHER" id="PTHR35567:SF1">
    <property type="entry name" value="CONSERVED FUNGAL PROTEIN (AFU_ORTHOLOGUE AFUA_1G14230)"/>
    <property type="match status" value="1"/>
</dbReference>
<proteinExistence type="predicted"/>
<dbReference type="EMBL" id="ML992508">
    <property type="protein sequence ID" value="KAF2222631.1"/>
    <property type="molecule type" value="Genomic_DNA"/>
</dbReference>
<dbReference type="PANTHER" id="PTHR35567">
    <property type="entry name" value="MALATE DEHYDROGENASE (AFU_ORTHOLOGUE AFUA_2G13800)"/>
    <property type="match status" value="1"/>
</dbReference>
<evidence type="ECO:0000313" key="3">
    <source>
        <dbReference type="Proteomes" id="UP000799538"/>
    </source>
</evidence>
<evidence type="ECO:0008006" key="4">
    <source>
        <dbReference type="Google" id="ProtNLM"/>
    </source>
</evidence>
<name>A0A6A6GA63_9PEZI</name>